<reference evidence="2 3" key="1">
    <citation type="journal article" date="2020" name="G3 (Bethesda)">
        <title>CeMbio - The Caenorhabditis elegans Microbiome Resource.</title>
        <authorList>
            <person name="Dirksen P."/>
            <person name="Assie A."/>
            <person name="Zimmermann J."/>
            <person name="Zhang F."/>
            <person name="Tietje A.M."/>
            <person name="Marsh S.A."/>
            <person name="Felix M.A."/>
            <person name="Shapira M."/>
            <person name="Kaleta C."/>
            <person name="Schulenburg H."/>
            <person name="Samuel B."/>
        </authorList>
    </citation>
    <scope>NUCLEOTIDE SEQUENCE [LARGE SCALE GENOMIC DNA]</scope>
    <source>
        <strain evidence="2 3">BIGb0172</strain>
    </source>
</reference>
<evidence type="ECO:0000313" key="3">
    <source>
        <dbReference type="Proteomes" id="UP000515240"/>
    </source>
</evidence>
<protein>
    <submittedName>
        <fullName evidence="2">Ogr/Delta-like zinc finger family protein</fullName>
    </submittedName>
</protein>
<proteinExistence type="predicted"/>
<dbReference type="InterPro" id="IPR007684">
    <property type="entry name" value="Znf_Ogr/Delta"/>
</dbReference>
<dbReference type="EMBL" id="CP058554">
    <property type="protein sequence ID" value="QMV73613.1"/>
    <property type="molecule type" value="Genomic_DNA"/>
</dbReference>
<evidence type="ECO:0000313" key="2">
    <source>
        <dbReference type="EMBL" id="QMV73613.1"/>
    </source>
</evidence>
<dbReference type="KEGG" id="cpis:HS961_12675"/>
<gene>
    <name evidence="2" type="ORF">HS961_12675</name>
</gene>
<sequence>MMHTTAEQKALHKAVLKTAELRKPRGNHTGRRLRMEGTRMECPHCKATCEIRTSKPVSATMRETIYQCTNVECGHTFVATTEIVRTLSPSATPDPTVNLPLSTHVRRDMMRVVLDNAGEAAHDAQFTPPITGDLFAGDKPTGASS</sequence>
<dbReference type="RefSeq" id="WP_182322470.1">
    <property type="nucleotide sequence ID" value="NZ_CP058554.1"/>
</dbReference>
<organism evidence="2 3">
    <name type="scientific">Comamonas piscis</name>
    <dbReference type="NCBI Taxonomy" id="1562974"/>
    <lineage>
        <taxon>Bacteria</taxon>
        <taxon>Pseudomonadati</taxon>
        <taxon>Pseudomonadota</taxon>
        <taxon>Betaproteobacteria</taxon>
        <taxon>Burkholderiales</taxon>
        <taxon>Comamonadaceae</taxon>
        <taxon>Comamonas</taxon>
    </lineage>
</organism>
<accession>A0A7G5EHY8</accession>
<dbReference type="Proteomes" id="UP000515240">
    <property type="component" value="Chromosome"/>
</dbReference>
<dbReference type="AlphaFoldDB" id="A0A7G5EHY8"/>
<keyword evidence="3" id="KW-1185">Reference proteome</keyword>
<dbReference type="Pfam" id="PF04606">
    <property type="entry name" value="Ogr_Delta"/>
    <property type="match status" value="1"/>
</dbReference>
<name>A0A7G5EHY8_9BURK</name>
<evidence type="ECO:0000259" key="1">
    <source>
        <dbReference type="Pfam" id="PF04606"/>
    </source>
</evidence>
<feature type="domain" description="Zinc finger Ogr/Delta-type" evidence="1">
    <location>
        <begin position="41"/>
        <end position="87"/>
    </location>
</feature>